<dbReference type="EMBL" id="GAIX01004410">
    <property type="protein sequence ID" value="JAA88150.1"/>
    <property type="molecule type" value="Transcribed_RNA"/>
</dbReference>
<feature type="transmembrane region" description="Helical" evidence="1">
    <location>
        <begin position="7"/>
        <end position="24"/>
    </location>
</feature>
<keyword evidence="1" id="KW-0472">Membrane</keyword>
<evidence type="ECO:0000256" key="1">
    <source>
        <dbReference type="SAM" id="Phobius"/>
    </source>
</evidence>
<name>S4PKM6_9NEOP</name>
<evidence type="ECO:0000313" key="2">
    <source>
        <dbReference type="EMBL" id="JAA88150.1"/>
    </source>
</evidence>
<feature type="transmembrane region" description="Helical" evidence="1">
    <location>
        <begin position="30"/>
        <end position="51"/>
    </location>
</feature>
<organism evidence="2">
    <name type="scientific">Pararge aegeria</name>
    <name type="common">speckled wood butterfly</name>
    <dbReference type="NCBI Taxonomy" id="116150"/>
    <lineage>
        <taxon>Eukaryota</taxon>
        <taxon>Metazoa</taxon>
        <taxon>Ecdysozoa</taxon>
        <taxon>Arthropoda</taxon>
        <taxon>Hexapoda</taxon>
        <taxon>Insecta</taxon>
        <taxon>Pterygota</taxon>
        <taxon>Neoptera</taxon>
        <taxon>Endopterygota</taxon>
        <taxon>Lepidoptera</taxon>
        <taxon>Glossata</taxon>
        <taxon>Ditrysia</taxon>
        <taxon>Papilionoidea</taxon>
        <taxon>Nymphalidae</taxon>
        <taxon>Satyrinae</taxon>
        <taxon>Satyrini</taxon>
        <taxon>Parargina</taxon>
        <taxon>Pararge</taxon>
    </lineage>
</organism>
<reference evidence="2" key="2">
    <citation type="submission" date="2013-05" db="EMBL/GenBank/DDBJ databases">
        <authorList>
            <person name="Carter J.-M."/>
            <person name="Baker S.C."/>
            <person name="Pink R."/>
            <person name="Carter D.R.F."/>
            <person name="Collins A."/>
            <person name="Tomlin J."/>
            <person name="Gibbs M."/>
            <person name="Breuker C.J."/>
        </authorList>
    </citation>
    <scope>NUCLEOTIDE SEQUENCE</scope>
    <source>
        <tissue evidence="2">Ovary</tissue>
    </source>
</reference>
<proteinExistence type="predicted"/>
<accession>S4PKM6</accession>
<sequence length="74" mass="8507">MCEGPFCSLLSIVLIFKLVFNYAVLFQRFWIIIGGGIGIIRYSCIFISRLVTINITIYTKDSVSVLIKVRTSWR</sequence>
<keyword evidence="1" id="KW-0812">Transmembrane</keyword>
<protein>
    <submittedName>
        <fullName evidence="2">Uncharacterized protein</fullName>
    </submittedName>
</protein>
<keyword evidence="1" id="KW-1133">Transmembrane helix</keyword>
<reference evidence="2" key="1">
    <citation type="journal article" date="2013" name="BMC Genomics">
        <title>Unscrambling butterfly oogenesis.</title>
        <authorList>
            <person name="Carter J.M."/>
            <person name="Baker S.C."/>
            <person name="Pink R."/>
            <person name="Carter D.R."/>
            <person name="Collins A."/>
            <person name="Tomlin J."/>
            <person name="Gibbs M."/>
            <person name="Breuker C.J."/>
        </authorList>
    </citation>
    <scope>NUCLEOTIDE SEQUENCE</scope>
    <source>
        <tissue evidence="2">Ovary</tissue>
    </source>
</reference>
<dbReference type="AlphaFoldDB" id="S4PKM6"/>